<dbReference type="SUPFAM" id="SSF53187">
    <property type="entry name" value="Zn-dependent exopeptidases"/>
    <property type="match status" value="1"/>
</dbReference>
<keyword evidence="2" id="KW-0012">Acyltransferase</keyword>
<sequence>MKKTSLIWTILWIGLLGRQSLFASPLTFQNSSHFSEENMKKSLAWYTLNPHPMGSENQTKVAQTLELTLKKLGWKTTKQKFNTLVPNVDSEKFNGDHKNEKATKTINGYNIIGTLSGKEHCSLIIGGHYDTKYFKNFRFVGANDGGSSTIFMLELARLLKKEKFKAGTLGSCSISLVFFDGEEAFLPNWEEGKFLLGIQDNLYGSREFVNKYIHKKNNVYYFENRPINLTIILDMIGHKEQSLMITDGSNDVYSEAFIKSTKNTQIKKTWLSMEDDHIPFKELNLPFLHIIDWTNISEWHTAKDTEEIISFKNLADFGKTFLNFLSHKRLENGK</sequence>
<reference evidence="4 5" key="1">
    <citation type="submission" date="2019-10" db="EMBL/GenBank/DDBJ databases">
        <title>New genus of Silvanigrellaceae.</title>
        <authorList>
            <person name="Pitt A."/>
            <person name="Hahn M.W."/>
        </authorList>
    </citation>
    <scope>NUCLEOTIDE SEQUENCE [LARGE SCALE GENOMIC DNA]</scope>
    <source>
        <strain evidence="4 5">33A1-SZDP</strain>
    </source>
</reference>
<evidence type="ECO:0000259" key="3">
    <source>
        <dbReference type="Pfam" id="PF04389"/>
    </source>
</evidence>
<dbReference type="GO" id="GO:0016603">
    <property type="term" value="F:glutaminyl-peptide cyclotransferase activity"/>
    <property type="evidence" value="ECO:0007669"/>
    <property type="project" value="TreeGrafter"/>
</dbReference>
<proteinExistence type="predicted"/>
<dbReference type="Pfam" id="PF04389">
    <property type="entry name" value="Peptidase_M28"/>
    <property type="match status" value="1"/>
</dbReference>
<protein>
    <submittedName>
        <fullName evidence="4">M28 family peptidase</fullName>
    </submittedName>
</protein>
<organism evidence="4 5">
    <name type="scientific">Fluviispira multicolorata</name>
    <dbReference type="NCBI Taxonomy" id="2654512"/>
    <lineage>
        <taxon>Bacteria</taxon>
        <taxon>Pseudomonadati</taxon>
        <taxon>Bdellovibrionota</taxon>
        <taxon>Oligoflexia</taxon>
        <taxon>Silvanigrellales</taxon>
        <taxon>Silvanigrellaceae</taxon>
        <taxon>Fluviispira</taxon>
    </lineage>
</organism>
<evidence type="ECO:0000256" key="1">
    <source>
        <dbReference type="ARBA" id="ARBA00022679"/>
    </source>
</evidence>
<evidence type="ECO:0000313" key="5">
    <source>
        <dbReference type="Proteomes" id="UP000442694"/>
    </source>
</evidence>
<keyword evidence="5" id="KW-1185">Reference proteome</keyword>
<dbReference type="InterPro" id="IPR007484">
    <property type="entry name" value="Peptidase_M28"/>
</dbReference>
<dbReference type="Proteomes" id="UP000442694">
    <property type="component" value="Unassembled WGS sequence"/>
</dbReference>
<keyword evidence="1" id="KW-0808">Transferase</keyword>
<gene>
    <name evidence="4" type="ORF">GCL57_05240</name>
</gene>
<dbReference type="RefSeq" id="WP_152212229.1">
    <property type="nucleotide sequence ID" value="NZ_WFLN01000005.1"/>
</dbReference>
<dbReference type="Gene3D" id="3.40.630.10">
    <property type="entry name" value="Zn peptidases"/>
    <property type="match status" value="1"/>
</dbReference>
<dbReference type="EMBL" id="WFLN01000005">
    <property type="protein sequence ID" value="KAB8032054.1"/>
    <property type="molecule type" value="Genomic_DNA"/>
</dbReference>
<dbReference type="PANTHER" id="PTHR12283">
    <property type="entry name" value="GLUTAMINYL-PEPTIDE CYCLOTRANSFERASE"/>
    <property type="match status" value="1"/>
</dbReference>
<name>A0A833JDZ0_9BACT</name>
<dbReference type="GO" id="GO:0008270">
    <property type="term" value="F:zinc ion binding"/>
    <property type="evidence" value="ECO:0007669"/>
    <property type="project" value="TreeGrafter"/>
</dbReference>
<dbReference type="AlphaFoldDB" id="A0A833JDZ0"/>
<accession>A0A833JDZ0</accession>
<evidence type="ECO:0000313" key="4">
    <source>
        <dbReference type="EMBL" id="KAB8032054.1"/>
    </source>
</evidence>
<feature type="domain" description="Peptidase M28" evidence="3">
    <location>
        <begin position="110"/>
        <end position="324"/>
    </location>
</feature>
<comment type="caution">
    <text evidence="4">The sequence shown here is derived from an EMBL/GenBank/DDBJ whole genome shotgun (WGS) entry which is preliminary data.</text>
</comment>
<dbReference type="PANTHER" id="PTHR12283:SF6">
    <property type="entry name" value="GLUTAMINYL-PEPTIDE CYCLOTRANSFERASE-RELATED"/>
    <property type="match status" value="1"/>
</dbReference>
<evidence type="ECO:0000256" key="2">
    <source>
        <dbReference type="ARBA" id="ARBA00023315"/>
    </source>
</evidence>
<dbReference type="InterPro" id="IPR040234">
    <property type="entry name" value="QC/QCL"/>
</dbReference>